<dbReference type="InterPro" id="IPR014722">
    <property type="entry name" value="Rib_uL2_dom2"/>
</dbReference>
<dbReference type="EMBL" id="KB445550">
    <property type="protein sequence ID" value="EMD01093.1"/>
    <property type="molecule type" value="Genomic_DNA"/>
</dbReference>
<evidence type="ECO:0008006" key="7">
    <source>
        <dbReference type="Google" id="ProtNLM"/>
    </source>
</evidence>
<organism evidence="5 6">
    <name type="scientific">Baudoinia panamericana (strain UAMH 10762)</name>
    <name type="common">Angels' share fungus</name>
    <name type="synonym">Baudoinia compniacensis (strain UAMH 10762)</name>
    <dbReference type="NCBI Taxonomy" id="717646"/>
    <lineage>
        <taxon>Eukaryota</taxon>
        <taxon>Fungi</taxon>
        <taxon>Dikarya</taxon>
        <taxon>Ascomycota</taxon>
        <taxon>Pezizomycotina</taxon>
        <taxon>Dothideomycetes</taxon>
        <taxon>Dothideomycetidae</taxon>
        <taxon>Mycosphaerellales</taxon>
        <taxon>Teratosphaeriaceae</taxon>
        <taxon>Baudoinia</taxon>
    </lineage>
</organism>
<dbReference type="FunFam" id="2.30.30.30:FF:000014">
    <property type="entry name" value="60S ribosomal protein L6"/>
    <property type="match status" value="1"/>
</dbReference>
<dbReference type="GO" id="GO:0000027">
    <property type="term" value="P:ribosomal large subunit assembly"/>
    <property type="evidence" value="ECO:0007669"/>
    <property type="project" value="TreeGrafter"/>
</dbReference>
<name>M2M1Z6_BAUPA</name>
<dbReference type="GO" id="GO:0003723">
    <property type="term" value="F:RNA binding"/>
    <property type="evidence" value="ECO:0007669"/>
    <property type="project" value="TreeGrafter"/>
</dbReference>
<dbReference type="RefSeq" id="XP_007672277.1">
    <property type="nucleotide sequence ID" value="XM_007674087.1"/>
</dbReference>
<proteinExistence type="inferred from homology"/>
<evidence type="ECO:0000256" key="3">
    <source>
        <dbReference type="ARBA" id="ARBA00023274"/>
    </source>
</evidence>
<evidence type="ECO:0000313" key="6">
    <source>
        <dbReference type="Proteomes" id="UP000011761"/>
    </source>
</evidence>
<dbReference type="PANTHER" id="PTHR10715">
    <property type="entry name" value="60S RIBOSOMAL PROTEIN L6"/>
    <property type="match status" value="1"/>
</dbReference>
<dbReference type="eggNOG" id="KOG1694">
    <property type="taxonomic scope" value="Eukaryota"/>
</dbReference>
<evidence type="ECO:0000256" key="2">
    <source>
        <dbReference type="ARBA" id="ARBA00022980"/>
    </source>
</evidence>
<dbReference type="HOGENOM" id="CLU_066767_2_1_1"/>
<dbReference type="Pfam" id="PF01159">
    <property type="entry name" value="Ribosomal_L6e"/>
    <property type="match status" value="1"/>
</dbReference>
<evidence type="ECO:0000313" key="5">
    <source>
        <dbReference type="EMBL" id="EMD01093.1"/>
    </source>
</evidence>
<dbReference type="GO" id="GO:0030684">
    <property type="term" value="C:preribosome"/>
    <property type="evidence" value="ECO:0007669"/>
    <property type="project" value="EnsemblFungi"/>
</dbReference>
<keyword evidence="3" id="KW-0687">Ribonucleoprotein</keyword>
<dbReference type="PANTHER" id="PTHR10715:SF0">
    <property type="entry name" value="LARGE RIBOSOMAL SUBUNIT PROTEIN EL6"/>
    <property type="match status" value="1"/>
</dbReference>
<comment type="similarity">
    <text evidence="1">Belongs to the eukaryotic ribosomal protein eL6 family.</text>
</comment>
<dbReference type="OrthoDB" id="2436667at2759"/>
<dbReference type="CDD" id="cd13156">
    <property type="entry name" value="KOW_RPL6"/>
    <property type="match status" value="1"/>
</dbReference>
<dbReference type="STRING" id="717646.M2M1Z6"/>
<dbReference type="Gene3D" id="2.30.30.30">
    <property type="match status" value="1"/>
</dbReference>
<dbReference type="GO" id="GO:0022625">
    <property type="term" value="C:cytosolic large ribosomal subunit"/>
    <property type="evidence" value="ECO:0007669"/>
    <property type="project" value="TreeGrafter"/>
</dbReference>
<dbReference type="Proteomes" id="UP000011761">
    <property type="component" value="Unassembled WGS sequence"/>
</dbReference>
<gene>
    <name evidence="5" type="ORF">BAUCODRAFT_29487</name>
</gene>
<dbReference type="InterPro" id="IPR000915">
    <property type="entry name" value="60S_ribosomal_eL6"/>
</dbReference>
<dbReference type="GeneID" id="19110947"/>
<reference evidence="5 6" key="1">
    <citation type="journal article" date="2012" name="PLoS Pathog.">
        <title>Diverse lifestyles and strategies of plant pathogenesis encoded in the genomes of eighteen Dothideomycetes fungi.</title>
        <authorList>
            <person name="Ohm R.A."/>
            <person name="Feau N."/>
            <person name="Henrissat B."/>
            <person name="Schoch C.L."/>
            <person name="Horwitz B.A."/>
            <person name="Barry K.W."/>
            <person name="Condon B.J."/>
            <person name="Copeland A.C."/>
            <person name="Dhillon B."/>
            <person name="Glaser F."/>
            <person name="Hesse C.N."/>
            <person name="Kosti I."/>
            <person name="LaButti K."/>
            <person name="Lindquist E.A."/>
            <person name="Lucas S."/>
            <person name="Salamov A.A."/>
            <person name="Bradshaw R.E."/>
            <person name="Ciuffetti L."/>
            <person name="Hamelin R.C."/>
            <person name="Kema G.H.J."/>
            <person name="Lawrence C."/>
            <person name="Scott J.A."/>
            <person name="Spatafora J.W."/>
            <person name="Turgeon B.G."/>
            <person name="de Wit P.J.G.M."/>
            <person name="Zhong S."/>
            <person name="Goodwin S.B."/>
            <person name="Grigoriev I.V."/>
        </authorList>
    </citation>
    <scope>NUCLEOTIDE SEQUENCE [LARGE SCALE GENOMIC DNA]</scope>
    <source>
        <strain evidence="5 6">UAMH 10762</strain>
    </source>
</reference>
<keyword evidence="6" id="KW-1185">Reference proteome</keyword>
<feature type="compositionally biased region" description="Basic and acidic residues" evidence="4">
    <location>
        <begin position="110"/>
        <end position="128"/>
    </location>
</feature>
<feature type="non-terminal residue" evidence="5">
    <location>
        <position position="1"/>
    </location>
</feature>
<protein>
    <recommendedName>
        <fullName evidence="7">60S ribosomal protein L6</fullName>
    </recommendedName>
</protein>
<dbReference type="GO" id="GO:0002181">
    <property type="term" value="P:cytoplasmic translation"/>
    <property type="evidence" value="ECO:0007669"/>
    <property type="project" value="TreeGrafter"/>
</dbReference>
<evidence type="ECO:0000256" key="1">
    <source>
        <dbReference type="ARBA" id="ARBA00010592"/>
    </source>
</evidence>
<keyword evidence="2" id="KW-0689">Ribosomal protein</keyword>
<sequence>SRKTLHPYRPRSSLKPGTILILLAGRFRGRRVVLLKTLDNGVLLVTGPFKVNGVPLRRVNARYVIATKTTVPLEGLDDSKLGEIAARGYWKRDKKADKKGSEEAFFAQGGKKEKKEVSGERSEDQKAVDEGLLKTIKKEAMLAEYLKSQFSLRKGDRPHEMVF</sequence>
<dbReference type="GO" id="GO:0003735">
    <property type="term" value="F:structural constituent of ribosome"/>
    <property type="evidence" value="ECO:0007669"/>
    <property type="project" value="InterPro"/>
</dbReference>
<dbReference type="KEGG" id="bcom:BAUCODRAFT_29487"/>
<dbReference type="OMA" id="GPYEVNG"/>
<dbReference type="InterPro" id="IPR008991">
    <property type="entry name" value="Translation_prot_SH3-like_sf"/>
</dbReference>
<evidence type="ECO:0000256" key="4">
    <source>
        <dbReference type="SAM" id="MobiDB-lite"/>
    </source>
</evidence>
<feature type="region of interest" description="Disordered" evidence="4">
    <location>
        <begin position="95"/>
        <end position="128"/>
    </location>
</feature>
<dbReference type="SUPFAM" id="SSF50104">
    <property type="entry name" value="Translation proteins SH3-like domain"/>
    <property type="match status" value="1"/>
</dbReference>
<dbReference type="AlphaFoldDB" id="M2M1Z6"/>
<accession>M2M1Z6</accession>
<dbReference type="InterPro" id="IPR041997">
    <property type="entry name" value="Ribosomal_eL6_KOW"/>
</dbReference>